<name>A0ABW5KU11_9FLAO</name>
<dbReference type="Proteomes" id="UP001597472">
    <property type="component" value="Unassembled WGS sequence"/>
</dbReference>
<dbReference type="InterPro" id="IPR005901">
    <property type="entry name" value="GLPGLI"/>
</dbReference>
<accession>A0ABW5KU11</accession>
<evidence type="ECO:0000313" key="1">
    <source>
        <dbReference type="EMBL" id="MFD2551743.1"/>
    </source>
</evidence>
<dbReference type="RefSeq" id="WP_376893161.1">
    <property type="nucleotide sequence ID" value="NZ_JBHULS010000002.1"/>
</dbReference>
<keyword evidence="2" id="KW-1185">Reference proteome</keyword>
<dbReference type="EMBL" id="JBHULS010000002">
    <property type="protein sequence ID" value="MFD2551743.1"/>
    <property type="molecule type" value="Genomic_DNA"/>
</dbReference>
<dbReference type="Pfam" id="PF09697">
    <property type="entry name" value="Porph_ging"/>
    <property type="match status" value="1"/>
</dbReference>
<dbReference type="NCBIfam" id="TIGR01200">
    <property type="entry name" value="GLPGLI"/>
    <property type="match status" value="1"/>
</dbReference>
<reference evidence="2" key="1">
    <citation type="journal article" date="2019" name="Int. J. Syst. Evol. Microbiol.">
        <title>The Global Catalogue of Microorganisms (GCM) 10K type strain sequencing project: providing services to taxonomists for standard genome sequencing and annotation.</title>
        <authorList>
            <consortium name="The Broad Institute Genomics Platform"/>
            <consortium name="The Broad Institute Genome Sequencing Center for Infectious Disease"/>
            <person name="Wu L."/>
            <person name="Ma J."/>
        </authorList>
    </citation>
    <scope>NUCLEOTIDE SEQUENCE [LARGE SCALE GENOMIC DNA]</scope>
    <source>
        <strain evidence="2">KCTC 42587</strain>
    </source>
</reference>
<gene>
    <name evidence="1" type="ORF">ACFSQP_07945</name>
</gene>
<sequence>MGVKQRVADMYRNAQPQDFDLNIKDNESYYYLKPSLEMEEGYNIGSLADKSPYYTNTSTGKIIQWTPNLGFISREPLKWEVTNKTLKIGGYVCYQAIATERLYSRKGFYYNRQVIAWFAPELPLNFGPSNYSGLPGLVLEIQRDMFTLTATSIILNPEKEVKIIRPEENSKILTEEESHNIIGDLEAERKKGN</sequence>
<proteinExistence type="predicted"/>
<comment type="caution">
    <text evidence="1">The sequence shown here is derived from an EMBL/GenBank/DDBJ whole genome shotgun (WGS) entry which is preliminary data.</text>
</comment>
<protein>
    <submittedName>
        <fullName evidence="1">GLPGLI family protein</fullName>
    </submittedName>
</protein>
<organism evidence="1 2">
    <name type="scientific">Bizionia sediminis</name>
    <dbReference type="NCBI Taxonomy" id="1737064"/>
    <lineage>
        <taxon>Bacteria</taxon>
        <taxon>Pseudomonadati</taxon>
        <taxon>Bacteroidota</taxon>
        <taxon>Flavobacteriia</taxon>
        <taxon>Flavobacteriales</taxon>
        <taxon>Flavobacteriaceae</taxon>
        <taxon>Bizionia</taxon>
    </lineage>
</organism>
<evidence type="ECO:0000313" key="2">
    <source>
        <dbReference type="Proteomes" id="UP001597472"/>
    </source>
</evidence>